<dbReference type="Gene3D" id="3.40.50.450">
    <property type="match status" value="1"/>
</dbReference>
<reference evidence="1 2" key="1">
    <citation type="submission" date="2020-01" db="EMBL/GenBank/DDBJ databases">
        <authorList>
            <person name="Liu G."/>
            <person name="Liu B."/>
        </authorList>
    </citation>
    <scope>NUCLEOTIDE SEQUENCE [LARGE SCALE GENOMIC DNA]</scope>
    <source>
        <strain evidence="1 2">FJAT-51161</strain>
    </source>
</reference>
<evidence type="ECO:0008006" key="3">
    <source>
        <dbReference type="Google" id="ProtNLM"/>
    </source>
</evidence>
<evidence type="ECO:0000313" key="1">
    <source>
        <dbReference type="EMBL" id="QQP13035.1"/>
    </source>
</evidence>
<name>A0ABX7ASV5_9BACI</name>
<sequence>MPIAPMFDYTAEHWLEVKSIITQAVSQVADFKFKTDIVSNSDGEIDVIHKRIVQNLYNADIVICDISGRNPNVLFELGMRLTFDKPTIIIKDDKTDFIFDTGLIEHLTYPRDLRFNRIVKFQAELANAVIQTYKKSKNDPTYSTFLGNFGEFKVPALNQTPVSDVQQLILDEISSIRREVNSLKTNSPKRVSNDDKHLKMKMREAVQIYADFNDLDDEPIEIISRRSFNEHLNNFGIVPTIENMEYILNLITNYKESIIKNTRVNNY</sequence>
<dbReference type="SUPFAM" id="SSF52309">
    <property type="entry name" value="N-(deoxy)ribosyltransferase-like"/>
    <property type="match status" value="1"/>
</dbReference>
<evidence type="ECO:0000313" key="2">
    <source>
        <dbReference type="Proteomes" id="UP000596049"/>
    </source>
</evidence>
<dbReference type="Proteomes" id="UP000596049">
    <property type="component" value="Chromosome"/>
</dbReference>
<accession>A0ABX7ASV5</accession>
<keyword evidence="2" id="KW-1185">Reference proteome</keyword>
<protein>
    <recommendedName>
        <fullName evidence="3">RNA helicase</fullName>
    </recommendedName>
</protein>
<proteinExistence type="predicted"/>
<gene>
    <name evidence="1" type="ORF">FJQ98_02885</name>
</gene>
<dbReference type="EMBL" id="CP067341">
    <property type="protein sequence ID" value="QQP13035.1"/>
    <property type="molecule type" value="Genomic_DNA"/>
</dbReference>
<organism evidence="1 2">
    <name type="scientific">Lysinibacillus agricola</name>
    <dbReference type="NCBI Taxonomy" id="2590012"/>
    <lineage>
        <taxon>Bacteria</taxon>
        <taxon>Bacillati</taxon>
        <taxon>Bacillota</taxon>
        <taxon>Bacilli</taxon>
        <taxon>Bacillales</taxon>
        <taxon>Bacillaceae</taxon>
        <taxon>Lysinibacillus</taxon>
    </lineage>
</organism>
<dbReference type="RefSeq" id="WP_143114854.1">
    <property type="nucleotide sequence ID" value="NZ_CP067341.1"/>
</dbReference>